<feature type="compositionally biased region" description="Gly residues" evidence="1">
    <location>
        <begin position="250"/>
        <end position="263"/>
    </location>
</feature>
<keyword evidence="3" id="KW-1185">Reference proteome</keyword>
<organism evidence="2 3">
    <name type="scientific">Punica granatum</name>
    <name type="common">Pomegranate</name>
    <dbReference type="NCBI Taxonomy" id="22663"/>
    <lineage>
        <taxon>Eukaryota</taxon>
        <taxon>Viridiplantae</taxon>
        <taxon>Streptophyta</taxon>
        <taxon>Embryophyta</taxon>
        <taxon>Tracheophyta</taxon>
        <taxon>Spermatophyta</taxon>
        <taxon>Magnoliopsida</taxon>
        <taxon>eudicotyledons</taxon>
        <taxon>Gunneridae</taxon>
        <taxon>Pentapetalae</taxon>
        <taxon>rosids</taxon>
        <taxon>malvids</taxon>
        <taxon>Myrtales</taxon>
        <taxon>Lythraceae</taxon>
        <taxon>Punica</taxon>
    </lineage>
</organism>
<name>A0A2I0JUW3_PUNGR</name>
<protein>
    <submittedName>
        <fullName evidence="2">Uncharacterized protein</fullName>
    </submittedName>
</protein>
<feature type="region of interest" description="Disordered" evidence="1">
    <location>
        <begin position="180"/>
        <end position="201"/>
    </location>
</feature>
<sequence length="302" mass="32288">MTTEAVAGTKKGAFHDLWLPPPIEHATKEGQAVSTPFWSTGSNGGLPTKAQDTIHHPAIKGERAVTEPRAIGEEHGPPRKAEESHQKNLQARNPENNGVGTVALFITESPKHRKLSTSSPLLSFVQPLPRPKLAKIAGKPPGFGTFGTVHERLDPSLRSPTNQILHRAVVGASVPSHFPETAAASPPPKSPTCNAQAESCDSQGRFPNSFPRTSRLGNVPLQPREAKILNLCLYECSSSRALMGNDLDPGGRGSLGHGLGHGTHGQVSRERPVSPLGPPEARAASPFPERVDSYVFLFVNRV</sequence>
<dbReference type="Proteomes" id="UP000233551">
    <property type="component" value="Unassembled WGS sequence"/>
</dbReference>
<evidence type="ECO:0000256" key="1">
    <source>
        <dbReference type="SAM" id="MobiDB-lite"/>
    </source>
</evidence>
<proteinExistence type="predicted"/>
<feature type="region of interest" description="Disordered" evidence="1">
    <location>
        <begin position="247"/>
        <end position="285"/>
    </location>
</feature>
<evidence type="ECO:0000313" key="3">
    <source>
        <dbReference type="Proteomes" id="UP000233551"/>
    </source>
</evidence>
<accession>A0A2I0JUW3</accession>
<comment type="caution">
    <text evidence="2">The sequence shown here is derived from an EMBL/GenBank/DDBJ whole genome shotgun (WGS) entry which is preliminary data.</text>
</comment>
<reference evidence="2 3" key="1">
    <citation type="submission" date="2017-11" db="EMBL/GenBank/DDBJ databases">
        <title>De-novo sequencing of pomegranate (Punica granatum L.) genome.</title>
        <authorList>
            <person name="Akparov Z."/>
            <person name="Amiraslanov A."/>
            <person name="Hajiyeva S."/>
            <person name="Abbasov M."/>
            <person name="Kaur K."/>
            <person name="Hamwieh A."/>
            <person name="Solovyev V."/>
            <person name="Salamov A."/>
            <person name="Braich B."/>
            <person name="Kosarev P."/>
            <person name="Mahmoud A."/>
            <person name="Hajiyev E."/>
            <person name="Babayeva S."/>
            <person name="Izzatullayeva V."/>
            <person name="Mammadov A."/>
            <person name="Mammadov A."/>
            <person name="Sharifova S."/>
            <person name="Ojaghi J."/>
            <person name="Eynullazada K."/>
            <person name="Bayramov B."/>
            <person name="Abdulazimova A."/>
            <person name="Shahmuradov I."/>
        </authorList>
    </citation>
    <scope>NUCLEOTIDE SEQUENCE [LARGE SCALE GENOMIC DNA]</scope>
    <source>
        <strain evidence="3">cv. AG2017</strain>
        <tissue evidence="2">Leaf</tissue>
    </source>
</reference>
<evidence type="ECO:0000313" key="2">
    <source>
        <dbReference type="EMBL" id="PKI59643.1"/>
    </source>
</evidence>
<dbReference type="AlphaFoldDB" id="A0A2I0JUW3"/>
<feature type="region of interest" description="Disordered" evidence="1">
    <location>
        <begin position="63"/>
        <end position="96"/>
    </location>
</feature>
<feature type="compositionally biased region" description="Polar residues" evidence="1">
    <location>
        <begin position="87"/>
        <end position="96"/>
    </location>
</feature>
<dbReference type="EMBL" id="PGOL01001258">
    <property type="protein sequence ID" value="PKI59643.1"/>
    <property type="molecule type" value="Genomic_DNA"/>
</dbReference>
<gene>
    <name evidence="2" type="ORF">CRG98_019980</name>
</gene>
<feature type="compositionally biased region" description="Basic and acidic residues" evidence="1">
    <location>
        <begin position="63"/>
        <end position="86"/>
    </location>
</feature>